<feature type="compositionally biased region" description="Basic residues" evidence="1">
    <location>
        <begin position="1"/>
        <end position="10"/>
    </location>
</feature>
<gene>
    <name evidence="2" type="ORF">GFSPODELE1_LOCUS6989</name>
</gene>
<protein>
    <recommendedName>
        <fullName evidence="4">F-box domain-containing protein</fullName>
    </recommendedName>
</protein>
<evidence type="ECO:0008006" key="4">
    <source>
        <dbReference type="Google" id="ProtNLM"/>
    </source>
</evidence>
<feature type="region of interest" description="Disordered" evidence="1">
    <location>
        <begin position="60"/>
        <end position="145"/>
    </location>
</feature>
<dbReference type="EMBL" id="OZ037948">
    <property type="protein sequence ID" value="CAL1708713.1"/>
    <property type="molecule type" value="Genomic_DNA"/>
</dbReference>
<reference evidence="3" key="1">
    <citation type="submission" date="2024-04" db="EMBL/GenBank/DDBJ databases">
        <authorList>
            <person name="Shaw F."/>
            <person name="Minotto A."/>
        </authorList>
    </citation>
    <scope>NUCLEOTIDE SEQUENCE [LARGE SCALE GENOMIC DNA]</scope>
</reference>
<keyword evidence="3" id="KW-1185">Reference proteome</keyword>
<feature type="compositionally biased region" description="Low complexity" evidence="1">
    <location>
        <begin position="103"/>
        <end position="117"/>
    </location>
</feature>
<organism evidence="2 3">
    <name type="scientific">Somion occarium</name>
    <dbReference type="NCBI Taxonomy" id="3059160"/>
    <lineage>
        <taxon>Eukaryota</taxon>
        <taxon>Fungi</taxon>
        <taxon>Dikarya</taxon>
        <taxon>Basidiomycota</taxon>
        <taxon>Agaricomycotina</taxon>
        <taxon>Agaricomycetes</taxon>
        <taxon>Polyporales</taxon>
        <taxon>Cerrenaceae</taxon>
        <taxon>Somion</taxon>
    </lineage>
</organism>
<evidence type="ECO:0000256" key="1">
    <source>
        <dbReference type="SAM" id="MobiDB-lite"/>
    </source>
</evidence>
<name>A0ABP1DNQ9_9APHY</name>
<feature type="compositionally biased region" description="Polar residues" evidence="1">
    <location>
        <begin position="60"/>
        <end position="75"/>
    </location>
</feature>
<feature type="region of interest" description="Disordered" evidence="1">
    <location>
        <begin position="379"/>
        <end position="401"/>
    </location>
</feature>
<feature type="compositionally biased region" description="Polar residues" evidence="1">
    <location>
        <begin position="18"/>
        <end position="31"/>
    </location>
</feature>
<sequence>MFAGFKKNKSNKGMFESNYETPSHSFSVHLSQRTHRRTNSLYAMTASNGTNQELNTITTISKAPTRASKQSADTLESDKSPTAENTERPSKLIRTENDEFPGSSQHVSSELSSLSVVRTPRPKRPLAEFELDTGSLNDDNTPELEQCRSQNDKSLITSAGEHKRARHVETISADNSKVKALLLPVELHDLILEQLWDDPYIECHHHDALFACAKVCSRWRAAARPHIFRSILIENERNLHRLGELVRADPRIATWMHKVCISGDSLKEEYFPKRLREVEQDRDRWIYQFPSVLGVTPPNVKILELMHFTHLSPLREDQEAFSHWIPHLAQLQSVEHLYMFRCQMSSNAMTAMVRALPRLATVLFCESDFTAPNTTCLCDKSSSEGTSNSPAETSHSSRDDPEVPVHYPLIYPSPALQFFAMGNDETSYPHFEFETLCDMLDPKVLSQSLISLHLGNEYDDKSLSEFLASLGLSPALEYLKICIVDDLESTIEVGKQVSSLRNLKTLRLWTPLLDHDQSDIVRQFLTFLDSPRLQTLTIIVPTQDPIGDPKVLDEYLASDKFKDLDKFSIDFMDDLRLYGTMEDMEVAAQAMFPLMAKRGILCVEDCEMLYPYWAYF</sequence>
<feature type="compositionally biased region" description="Basic and acidic residues" evidence="1">
    <location>
        <begin position="76"/>
        <end position="97"/>
    </location>
</feature>
<evidence type="ECO:0000313" key="3">
    <source>
        <dbReference type="Proteomes" id="UP001497453"/>
    </source>
</evidence>
<proteinExistence type="predicted"/>
<evidence type="ECO:0000313" key="2">
    <source>
        <dbReference type="EMBL" id="CAL1708713.1"/>
    </source>
</evidence>
<accession>A0ABP1DNQ9</accession>
<dbReference type="Proteomes" id="UP001497453">
    <property type="component" value="Chromosome 5"/>
</dbReference>
<feature type="compositionally biased region" description="Polar residues" evidence="1">
    <location>
        <begin position="383"/>
        <end position="394"/>
    </location>
</feature>
<feature type="region of interest" description="Disordered" evidence="1">
    <location>
        <begin position="1"/>
        <end position="32"/>
    </location>
</feature>
<dbReference type="SUPFAM" id="SSF52047">
    <property type="entry name" value="RNI-like"/>
    <property type="match status" value="1"/>
</dbReference>